<dbReference type="InterPro" id="IPR016632">
    <property type="entry name" value="COG8_Metazoal_Plant"/>
</dbReference>
<evidence type="ECO:0000256" key="6">
    <source>
        <dbReference type="ARBA" id="ARBA00023034"/>
    </source>
</evidence>
<evidence type="ECO:0000256" key="7">
    <source>
        <dbReference type="ARBA" id="ARBA00023136"/>
    </source>
</evidence>
<feature type="region of interest" description="Disordered" evidence="10">
    <location>
        <begin position="542"/>
        <end position="569"/>
    </location>
</feature>
<dbReference type="SUPFAM" id="SSF74788">
    <property type="entry name" value="Cullin repeat-like"/>
    <property type="match status" value="1"/>
</dbReference>
<proteinExistence type="inferred from homology"/>
<dbReference type="RefSeq" id="XP_015588851.1">
    <property type="nucleotide sequence ID" value="XM_015733365.2"/>
</dbReference>
<dbReference type="CTD" id="84342"/>
<keyword evidence="7 9" id="KW-0472">Membrane</keyword>
<dbReference type="GO" id="GO:0000139">
    <property type="term" value="C:Golgi membrane"/>
    <property type="evidence" value="ECO:0007669"/>
    <property type="project" value="UniProtKB-SubCell"/>
</dbReference>
<dbReference type="InterPro" id="IPR007255">
    <property type="entry name" value="COG8"/>
</dbReference>
<gene>
    <name evidence="12" type="primary">LOC107264761</name>
</gene>
<evidence type="ECO:0000313" key="11">
    <source>
        <dbReference type="Proteomes" id="UP000694920"/>
    </source>
</evidence>
<organism evidence="11 12">
    <name type="scientific">Cephus cinctus</name>
    <name type="common">Wheat stem sawfly</name>
    <dbReference type="NCBI Taxonomy" id="211228"/>
    <lineage>
        <taxon>Eukaryota</taxon>
        <taxon>Metazoa</taxon>
        <taxon>Ecdysozoa</taxon>
        <taxon>Arthropoda</taxon>
        <taxon>Hexapoda</taxon>
        <taxon>Insecta</taxon>
        <taxon>Pterygota</taxon>
        <taxon>Neoptera</taxon>
        <taxon>Endopterygota</taxon>
        <taxon>Hymenoptera</taxon>
        <taxon>Cephoidea</taxon>
        <taxon>Cephidae</taxon>
        <taxon>Cephus</taxon>
    </lineage>
</organism>
<feature type="compositionally biased region" description="Basic and acidic residues" evidence="10">
    <location>
        <begin position="610"/>
        <end position="621"/>
    </location>
</feature>
<evidence type="ECO:0000256" key="2">
    <source>
        <dbReference type="ARBA" id="ARBA00006419"/>
    </source>
</evidence>
<accession>A0AAJ7FF86</accession>
<dbReference type="AlphaFoldDB" id="A0AAJ7FF86"/>
<comment type="similarity">
    <text evidence="2 9">Belongs to the COG8 family.</text>
</comment>
<sequence length="621" mass="70374">MDIETEKVIESVFPDGIPESWKENPDFYQYLIKLGGFDIDQLNKEPDHLTDEKNSVLQQTQELAFSNYKTFIRTAESSREIFQQFNETEKRLDGLAQNLPVFVSKCQSFCDASKDINTHRRLNSLTLTRNAELLEILEMPQLMESCLRSNQYNEALELSQYARQLGTKHGDIPIIASIVSEIENSWSGMVGQVVSSLRGDLPLPRCLQLVGLLRSMDAFTEPELRIKFLQARDSWFQGLLSTIPKEDPNLHLTKTIELSRIHLFNIITQFKAMFNDDDHIITSRDVTINESAIFYHWLEEKISQFLTTLEHDLPGVTSIDSILGQCTYFGLSFGRVGADFTGRMSDIFVRVIGEKFKTGIIRTTRKFEKDMETFTLINKVQRTDVKVETSAKSENPPEQLVEFYPLAEYCNGLISAFNELRVCAPVALSETCMRLLEDSLNSVAKAMLLFYKQEQQAFTAAERENMIKFAECLSKQLVPYVQYSIHAIFPPSQVSVYLGISVGQLQKEGVTYLDQKFIVEPLALLLPIRTIARESFLPKFAPTGSSSTDSSKEMSASTGILSKEDTTPQTEVTISKMEELTISQTERLSETITQSSEESVVESAEIEQDNEVKINDPSDIC</sequence>
<dbReference type="KEGG" id="ccin:107264761"/>
<dbReference type="GO" id="GO:0015031">
    <property type="term" value="P:protein transport"/>
    <property type="evidence" value="ECO:0007669"/>
    <property type="project" value="UniProtKB-UniRule"/>
</dbReference>
<comment type="subunit">
    <text evidence="9">Component of the conserved oligomeric Golgi complex which is composed of eight different subunits and is required for normal Golgi morphology and localization.</text>
</comment>
<protein>
    <recommendedName>
        <fullName evidence="3 9">Conserved oligomeric Golgi complex subunit 8</fullName>
        <shortName evidence="9">COG complex subunit 8</shortName>
    </recommendedName>
    <alternativeName>
        <fullName evidence="8 9">Component of oligomeric Golgi complex 8</fullName>
    </alternativeName>
</protein>
<name>A0AAJ7FF86_CEPCN</name>
<feature type="compositionally biased region" description="Polar residues" evidence="10">
    <location>
        <begin position="543"/>
        <end position="560"/>
    </location>
</feature>
<evidence type="ECO:0000256" key="10">
    <source>
        <dbReference type="SAM" id="MobiDB-lite"/>
    </source>
</evidence>
<dbReference type="PANTHER" id="PTHR21311:SF0">
    <property type="entry name" value="CONSERVED OLIGOMERIC GOLGI COMPLEX SUBUNIT 8"/>
    <property type="match status" value="1"/>
</dbReference>
<dbReference type="Pfam" id="PF04124">
    <property type="entry name" value="Dor1"/>
    <property type="match status" value="1"/>
</dbReference>
<keyword evidence="11" id="KW-1185">Reference proteome</keyword>
<feature type="region of interest" description="Disordered" evidence="10">
    <location>
        <begin position="589"/>
        <end position="621"/>
    </location>
</feature>
<dbReference type="GeneID" id="107264761"/>
<dbReference type="Proteomes" id="UP000694920">
    <property type="component" value="Unplaced"/>
</dbReference>
<evidence type="ECO:0000256" key="8">
    <source>
        <dbReference type="ARBA" id="ARBA00031347"/>
    </source>
</evidence>
<evidence type="ECO:0000256" key="1">
    <source>
        <dbReference type="ARBA" id="ARBA00004395"/>
    </source>
</evidence>
<keyword evidence="5 9" id="KW-0653">Protein transport</keyword>
<keyword evidence="4 9" id="KW-0813">Transport</keyword>
<dbReference type="GO" id="GO:0017119">
    <property type="term" value="C:Golgi transport complex"/>
    <property type="evidence" value="ECO:0007669"/>
    <property type="project" value="UniProtKB-UniRule"/>
</dbReference>
<evidence type="ECO:0000256" key="3">
    <source>
        <dbReference type="ARBA" id="ARBA00020983"/>
    </source>
</evidence>
<evidence type="ECO:0000256" key="9">
    <source>
        <dbReference type="PIRNR" id="PIRNR015415"/>
    </source>
</evidence>
<evidence type="ECO:0000256" key="4">
    <source>
        <dbReference type="ARBA" id="ARBA00022448"/>
    </source>
</evidence>
<dbReference type="GO" id="GO:0006891">
    <property type="term" value="P:intra-Golgi vesicle-mediated transport"/>
    <property type="evidence" value="ECO:0007669"/>
    <property type="project" value="TreeGrafter"/>
</dbReference>
<dbReference type="InterPro" id="IPR016159">
    <property type="entry name" value="Cullin_repeat-like_dom_sf"/>
</dbReference>
<keyword evidence="6 9" id="KW-0333">Golgi apparatus</keyword>
<feature type="compositionally biased region" description="Low complexity" evidence="10">
    <location>
        <begin position="590"/>
        <end position="603"/>
    </location>
</feature>
<comment type="subcellular location">
    <subcellularLocation>
        <location evidence="1 9">Golgi apparatus membrane</location>
        <topology evidence="1 9">Peripheral membrane protein</topology>
    </subcellularLocation>
</comment>
<dbReference type="PANTHER" id="PTHR21311">
    <property type="entry name" value="CONSERVED OLIGOMERIC GOLGI COMPLEX COMPONENT 8"/>
    <property type="match status" value="1"/>
</dbReference>
<dbReference type="PIRSF" id="PIRSF015415">
    <property type="entry name" value="COG8"/>
    <property type="match status" value="1"/>
</dbReference>
<reference evidence="12" key="1">
    <citation type="submission" date="2025-08" db="UniProtKB">
        <authorList>
            <consortium name="RefSeq"/>
        </authorList>
    </citation>
    <scope>IDENTIFICATION</scope>
</reference>
<evidence type="ECO:0000313" key="12">
    <source>
        <dbReference type="RefSeq" id="XP_015588851.1"/>
    </source>
</evidence>
<evidence type="ECO:0000256" key="5">
    <source>
        <dbReference type="ARBA" id="ARBA00022927"/>
    </source>
</evidence>